<dbReference type="Pfam" id="PF00295">
    <property type="entry name" value="Glyco_hydro_28"/>
    <property type="match status" value="1"/>
</dbReference>
<organism evidence="6 7">
    <name type="scientific">Membranihabitans marinus</name>
    <dbReference type="NCBI Taxonomy" id="1227546"/>
    <lineage>
        <taxon>Bacteria</taxon>
        <taxon>Pseudomonadati</taxon>
        <taxon>Bacteroidota</taxon>
        <taxon>Saprospiria</taxon>
        <taxon>Saprospirales</taxon>
        <taxon>Saprospiraceae</taxon>
        <taxon>Membranihabitans</taxon>
    </lineage>
</organism>
<dbReference type="InterPro" id="IPR011050">
    <property type="entry name" value="Pectin_lyase_fold/virulence"/>
</dbReference>
<dbReference type="GO" id="GO:0005975">
    <property type="term" value="P:carbohydrate metabolic process"/>
    <property type="evidence" value="ECO:0007669"/>
    <property type="project" value="InterPro"/>
</dbReference>
<dbReference type="PANTHER" id="PTHR31339">
    <property type="entry name" value="PECTIN LYASE-RELATED"/>
    <property type="match status" value="1"/>
</dbReference>
<keyword evidence="2 4" id="KW-0378">Hydrolase</keyword>
<gene>
    <name evidence="6" type="ORF">KUV50_15340</name>
</gene>
<evidence type="ECO:0000256" key="3">
    <source>
        <dbReference type="ARBA" id="ARBA00023295"/>
    </source>
</evidence>
<evidence type="ECO:0000256" key="4">
    <source>
        <dbReference type="RuleBase" id="RU361169"/>
    </source>
</evidence>
<comment type="similarity">
    <text evidence="1 4">Belongs to the glycosyl hydrolase 28 family.</text>
</comment>
<dbReference type="GO" id="GO:0004650">
    <property type="term" value="F:polygalacturonase activity"/>
    <property type="evidence" value="ECO:0007669"/>
    <property type="project" value="InterPro"/>
</dbReference>
<evidence type="ECO:0000256" key="1">
    <source>
        <dbReference type="ARBA" id="ARBA00008834"/>
    </source>
</evidence>
<dbReference type="InterPro" id="IPR006626">
    <property type="entry name" value="PbH1"/>
</dbReference>
<dbReference type="InterPro" id="IPR012334">
    <property type="entry name" value="Pectin_lyas_fold"/>
</dbReference>
<dbReference type="Gene3D" id="2.160.20.10">
    <property type="entry name" value="Single-stranded right-handed beta-helix, Pectin lyase-like"/>
    <property type="match status" value="1"/>
</dbReference>
<reference evidence="6" key="1">
    <citation type="submission" date="2021-06" db="EMBL/GenBank/DDBJ databases">
        <title>44 bacteria genomes isolated from Dapeng, Shenzhen.</title>
        <authorList>
            <person name="Zheng W."/>
            <person name="Yu S."/>
            <person name="Huang Y."/>
        </authorList>
    </citation>
    <scope>NUCLEOTIDE SEQUENCE</scope>
    <source>
        <strain evidence="6">DP5N28-2</strain>
    </source>
</reference>
<dbReference type="InterPro" id="IPR051801">
    <property type="entry name" value="GH28_Enzymes"/>
</dbReference>
<dbReference type="Proteomes" id="UP000753961">
    <property type="component" value="Unassembled WGS sequence"/>
</dbReference>
<dbReference type="SUPFAM" id="SSF51126">
    <property type="entry name" value="Pectin lyase-like"/>
    <property type="match status" value="1"/>
</dbReference>
<dbReference type="PANTHER" id="PTHR31339:SF9">
    <property type="entry name" value="PLASMIN AND FIBRONECTIN-BINDING PROTEIN A"/>
    <property type="match status" value="1"/>
</dbReference>
<sequence>MIKLNCETRTMNKIQPTEYNRKRNRTIKSLFTLCLMMLLMFPLTGQNYYASLFGIKSDGKTLNTTSIQKAIDYIHEQGGGTLEFYVGRYLTGTIELKSNVTLHLHEGAVLLGSTNIYDYNIESKYTALVYAKNASNITIQGKGVIDGQGREVAYHLIDQIHKGIIKDQLKYDRPARRRPSAIYFRECDDVAVKGILVKNAAFWVQIYDQCDGLLVDSTMVDSKAFWNNDGMDIVDCKNVRITNNYVDASDDAICFKSHGPDHIGENVLVRNNVVRSSANGIKFGTVTRGGYRNFNIVNNTVYDTYRSAIAFTAPDGGFIEDIWVDSLYAYNTGNPIYLRNGERWGDKGPGSIDNITIQNVYAEVAAEKPDTAYEYEGPIEDLPRNISPSGIVGLVGTPITNVSLKNIKIIYPGGSNPNYAFRGTEPEDLDSIPEMADAYPEFSQFKELPAWGFYIRHAEDVSFENVELIAKEADYRPAMVVQDSKNISLKKVDFKEPGKKKKELHTYQSENVKRRP</sequence>
<dbReference type="SMART" id="SM00710">
    <property type="entry name" value="PbH1"/>
    <property type="match status" value="5"/>
</dbReference>
<evidence type="ECO:0000313" key="7">
    <source>
        <dbReference type="Proteomes" id="UP000753961"/>
    </source>
</evidence>
<evidence type="ECO:0000313" key="6">
    <source>
        <dbReference type="EMBL" id="MBY5959525.1"/>
    </source>
</evidence>
<feature type="region of interest" description="Disordered" evidence="5">
    <location>
        <begin position="497"/>
        <end position="516"/>
    </location>
</feature>
<proteinExistence type="inferred from homology"/>
<protein>
    <submittedName>
        <fullName evidence="6">Glycoside hydrolase family 28 protein</fullName>
    </submittedName>
</protein>
<evidence type="ECO:0000256" key="2">
    <source>
        <dbReference type="ARBA" id="ARBA00022801"/>
    </source>
</evidence>
<name>A0A953HW14_9BACT</name>
<keyword evidence="7" id="KW-1185">Reference proteome</keyword>
<dbReference type="AlphaFoldDB" id="A0A953HW14"/>
<comment type="caution">
    <text evidence="6">The sequence shown here is derived from an EMBL/GenBank/DDBJ whole genome shotgun (WGS) entry which is preliminary data.</text>
</comment>
<accession>A0A953HW14</accession>
<keyword evidence="3 4" id="KW-0326">Glycosidase</keyword>
<dbReference type="InterPro" id="IPR000743">
    <property type="entry name" value="Glyco_hydro_28"/>
</dbReference>
<dbReference type="EMBL" id="JAHVHU010000015">
    <property type="protein sequence ID" value="MBY5959525.1"/>
    <property type="molecule type" value="Genomic_DNA"/>
</dbReference>
<evidence type="ECO:0000256" key="5">
    <source>
        <dbReference type="SAM" id="MobiDB-lite"/>
    </source>
</evidence>